<dbReference type="PANTHER" id="PTHR30614">
    <property type="entry name" value="MEMBRANE COMPONENT OF AMINO ACID ABC TRANSPORTER"/>
    <property type="match status" value="1"/>
</dbReference>
<evidence type="ECO:0000256" key="9">
    <source>
        <dbReference type="ARBA" id="ARBA00023136"/>
    </source>
</evidence>
<dbReference type="SUPFAM" id="SSF161098">
    <property type="entry name" value="MetI-like"/>
    <property type="match status" value="1"/>
</dbReference>
<comment type="similarity">
    <text evidence="2">Belongs to the binding-protein-dependent transport system permease family. HisMQ subfamily.</text>
</comment>
<keyword evidence="12" id="KW-0614">Plasmid</keyword>
<keyword evidence="9 10" id="KW-0472">Membrane</keyword>
<dbReference type="AlphaFoldDB" id="A0A6B9G7E1"/>
<dbReference type="PROSITE" id="PS50928">
    <property type="entry name" value="ABC_TM1"/>
    <property type="match status" value="1"/>
</dbReference>
<evidence type="ECO:0000256" key="6">
    <source>
        <dbReference type="ARBA" id="ARBA00022692"/>
    </source>
</evidence>
<keyword evidence="4" id="KW-1003">Cell membrane</keyword>
<feature type="transmembrane region" description="Helical" evidence="10">
    <location>
        <begin position="20"/>
        <end position="47"/>
    </location>
</feature>
<evidence type="ECO:0000256" key="5">
    <source>
        <dbReference type="ARBA" id="ARBA00022519"/>
    </source>
</evidence>
<evidence type="ECO:0000256" key="1">
    <source>
        <dbReference type="ARBA" id="ARBA00004429"/>
    </source>
</evidence>
<evidence type="ECO:0000259" key="11">
    <source>
        <dbReference type="PROSITE" id="PS50928"/>
    </source>
</evidence>
<name>A0A6B9G7E1_PANCY</name>
<dbReference type="PANTHER" id="PTHR30614:SF0">
    <property type="entry name" value="L-CYSTINE TRANSPORT SYSTEM PERMEASE PROTEIN TCYL"/>
    <property type="match status" value="1"/>
</dbReference>
<dbReference type="InterPro" id="IPR000515">
    <property type="entry name" value="MetI-like"/>
</dbReference>
<evidence type="ECO:0000256" key="2">
    <source>
        <dbReference type="ARBA" id="ARBA00010072"/>
    </source>
</evidence>
<keyword evidence="5" id="KW-0997">Cell inner membrane</keyword>
<dbReference type="InterPro" id="IPR035906">
    <property type="entry name" value="MetI-like_sf"/>
</dbReference>
<feature type="transmembrane region" description="Helical" evidence="10">
    <location>
        <begin position="59"/>
        <end position="84"/>
    </location>
</feature>
<dbReference type="Gene3D" id="1.10.3720.10">
    <property type="entry name" value="MetI-like"/>
    <property type="match status" value="1"/>
</dbReference>
<dbReference type="InterPro" id="IPR010065">
    <property type="entry name" value="AA_ABC_transptr_permease_3TM"/>
</dbReference>
<evidence type="ECO:0000313" key="12">
    <source>
        <dbReference type="EMBL" id="QGY33058.1"/>
    </source>
</evidence>
<dbReference type="CDD" id="cd06261">
    <property type="entry name" value="TM_PBP2"/>
    <property type="match status" value="1"/>
</dbReference>
<keyword evidence="6 10" id="KW-0812">Transmembrane</keyword>
<dbReference type="InterPro" id="IPR043429">
    <property type="entry name" value="ArtM/GltK/GlnP/TcyL/YhdX-like"/>
</dbReference>
<feature type="transmembrane region" description="Helical" evidence="10">
    <location>
        <begin position="204"/>
        <end position="222"/>
    </location>
</feature>
<dbReference type="GO" id="GO:0043190">
    <property type="term" value="C:ATP-binding cassette (ABC) transporter complex"/>
    <property type="evidence" value="ECO:0007669"/>
    <property type="project" value="InterPro"/>
</dbReference>
<dbReference type="NCBIfam" id="TIGR01726">
    <property type="entry name" value="HEQRo_perm_3TM"/>
    <property type="match status" value="1"/>
</dbReference>
<proteinExistence type="inferred from homology"/>
<dbReference type="EMBL" id="CP024770">
    <property type="protein sequence ID" value="QGY33058.1"/>
    <property type="molecule type" value="Genomic_DNA"/>
</dbReference>
<dbReference type="RefSeq" id="WP_208719124.1">
    <property type="nucleotide sequence ID" value="NZ_CP024770.1"/>
</dbReference>
<comment type="subcellular location">
    <subcellularLocation>
        <location evidence="1">Cell inner membrane</location>
        <topology evidence="1">Multi-pass membrane protein</topology>
    </subcellularLocation>
    <subcellularLocation>
        <location evidence="10">Cell membrane</location>
        <topology evidence="10">Multi-pass membrane protein</topology>
    </subcellularLocation>
</comment>
<accession>A0A6B9G7E1</accession>
<keyword evidence="3 10" id="KW-0813">Transport</keyword>
<dbReference type="Pfam" id="PF00528">
    <property type="entry name" value="BPD_transp_1"/>
    <property type="match status" value="1"/>
</dbReference>
<protein>
    <submittedName>
        <fullName evidence="12">Amino acid ABC transporter permease</fullName>
    </submittedName>
</protein>
<evidence type="ECO:0000256" key="8">
    <source>
        <dbReference type="ARBA" id="ARBA00022989"/>
    </source>
</evidence>
<geneLocation type="plasmid" evidence="13">
    <name>pne1b</name>
</geneLocation>
<keyword evidence="7" id="KW-0029">Amino-acid transport</keyword>
<reference evidence="12 13" key="1">
    <citation type="submission" date="2017-11" db="EMBL/GenBank/DDBJ databases">
        <title>Genome sequence of Pantoea cypripedii NE1.</title>
        <authorList>
            <person name="Nascimento F.X."/>
        </authorList>
    </citation>
    <scope>NUCLEOTIDE SEQUENCE [LARGE SCALE GENOMIC DNA]</scope>
    <source>
        <strain evidence="12 13">NE1</strain>
        <plasmid evidence="13">pne1b</plasmid>
    </source>
</reference>
<evidence type="ECO:0000313" key="13">
    <source>
        <dbReference type="Proteomes" id="UP000502005"/>
    </source>
</evidence>
<dbReference type="GO" id="GO:0006865">
    <property type="term" value="P:amino acid transport"/>
    <property type="evidence" value="ECO:0007669"/>
    <property type="project" value="UniProtKB-KW"/>
</dbReference>
<evidence type="ECO:0000256" key="10">
    <source>
        <dbReference type="RuleBase" id="RU363032"/>
    </source>
</evidence>
<organism evidence="12 13">
    <name type="scientific">Pantoea cypripedii</name>
    <name type="common">Pectobacterium cypripedii</name>
    <name type="synonym">Erwinia cypripedii</name>
    <dbReference type="NCBI Taxonomy" id="55209"/>
    <lineage>
        <taxon>Bacteria</taxon>
        <taxon>Pseudomonadati</taxon>
        <taxon>Pseudomonadota</taxon>
        <taxon>Gammaproteobacteria</taxon>
        <taxon>Enterobacterales</taxon>
        <taxon>Erwiniaceae</taxon>
        <taxon>Pantoea</taxon>
    </lineage>
</organism>
<gene>
    <name evidence="12" type="ORF">CUN67_29480</name>
</gene>
<dbReference type="GO" id="GO:0022857">
    <property type="term" value="F:transmembrane transporter activity"/>
    <property type="evidence" value="ECO:0007669"/>
    <property type="project" value="InterPro"/>
</dbReference>
<evidence type="ECO:0000256" key="7">
    <source>
        <dbReference type="ARBA" id="ARBA00022970"/>
    </source>
</evidence>
<evidence type="ECO:0000256" key="3">
    <source>
        <dbReference type="ARBA" id="ARBA00022448"/>
    </source>
</evidence>
<dbReference type="Proteomes" id="UP000502005">
    <property type="component" value="Plasmid pNE1B"/>
</dbReference>
<keyword evidence="8 10" id="KW-1133">Transmembrane helix</keyword>
<feature type="domain" description="ABC transmembrane type-1" evidence="11">
    <location>
        <begin position="23"/>
        <end position="223"/>
    </location>
</feature>
<sequence length="240" mass="27137">MNFDLNIFLQYALHPSHTYLYGLWLTCIIALTSVVLGAAIGMLAALCRMSANRLFQYPVRFYIWVIRGTPLLVQILFLYTALAAGNVYRFEDIYFGEFVLPGNIQAAIVALSISEGAFMAEIIRAGLLSIDKGQYEAAKALGMTYPRLMRRIIFPQSMKVIIPGMGNQVNVLLKNTTLVSVIGVPELMLSTQMITSATFRVFELYLLLTIYFLILTSLWSLVQRRLEQHYARSERFTDPA</sequence>
<evidence type="ECO:0000256" key="4">
    <source>
        <dbReference type="ARBA" id="ARBA00022475"/>
    </source>
</evidence>